<evidence type="ECO:0000256" key="1">
    <source>
        <dbReference type="ARBA" id="ARBA00004123"/>
    </source>
</evidence>
<evidence type="ECO:0000256" key="2">
    <source>
        <dbReference type="ARBA" id="ARBA00004496"/>
    </source>
</evidence>
<keyword evidence="5" id="KW-1017">Isopeptide bond</keyword>
<organism evidence="10 11">
    <name type="scientific">Muntiacus muntjak</name>
    <name type="common">Barking deer</name>
    <name type="synonym">Indian muntjac</name>
    <dbReference type="NCBI Taxonomy" id="9888"/>
    <lineage>
        <taxon>Eukaryota</taxon>
        <taxon>Metazoa</taxon>
        <taxon>Chordata</taxon>
        <taxon>Craniata</taxon>
        <taxon>Vertebrata</taxon>
        <taxon>Euteleostomi</taxon>
        <taxon>Mammalia</taxon>
        <taxon>Eutheria</taxon>
        <taxon>Laurasiatheria</taxon>
        <taxon>Artiodactyla</taxon>
        <taxon>Ruminantia</taxon>
        <taxon>Pecora</taxon>
        <taxon>Cervidae</taxon>
        <taxon>Muntiacinae</taxon>
        <taxon>Muntiacus</taxon>
    </lineage>
</organism>
<reference evidence="10 11" key="1">
    <citation type="submission" date="2019-06" db="EMBL/GenBank/DDBJ databases">
        <title>Discovery of a novel chromosome fission-fusion reversal in muntjac.</title>
        <authorList>
            <person name="Mudd A.B."/>
            <person name="Bredeson J.V."/>
            <person name="Baum R."/>
            <person name="Hockemeyer D."/>
            <person name="Rokhsar D.S."/>
        </authorList>
    </citation>
    <scope>NUCLEOTIDE SEQUENCE [LARGE SCALE GENOMIC DNA]</scope>
    <source>
        <strain evidence="10">UTSW_UCB_Mm</strain>
        <tissue evidence="10">Fibroblast cell line</tissue>
    </source>
</reference>
<accession>A0A5N3WRG9</accession>
<evidence type="ECO:0000256" key="4">
    <source>
        <dbReference type="ARBA" id="ARBA00022490"/>
    </source>
</evidence>
<keyword evidence="7" id="KW-0832">Ubl conjugation</keyword>
<proteinExistence type="inferred from homology"/>
<dbReference type="GO" id="GO:0005737">
    <property type="term" value="C:cytoplasm"/>
    <property type="evidence" value="ECO:0007669"/>
    <property type="project" value="UniProtKB-SubCell"/>
</dbReference>
<dbReference type="InterPro" id="IPR029071">
    <property type="entry name" value="Ubiquitin-like_domsf"/>
</dbReference>
<dbReference type="EMBL" id="VCEA01000001">
    <property type="protein sequence ID" value="KAB0364432.1"/>
    <property type="molecule type" value="Genomic_DNA"/>
</dbReference>
<dbReference type="Pfam" id="PF00240">
    <property type="entry name" value="ubiquitin"/>
    <property type="match status" value="1"/>
</dbReference>
<name>A0A5N3WRG9_MUNMU</name>
<dbReference type="Gene3D" id="3.10.20.90">
    <property type="entry name" value="Phosphatidylinositol 3-kinase Catalytic Subunit, Chain A, domain 1"/>
    <property type="match status" value="1"/>
</dbReference>
<dbReference type="AlphaFoldDB" id="A0A5N3WRG9"/>
<evidence type="ECO:0000256" key="6">
    <source>
        <dbReference type="ARBA" id="ARBA00022737"/>
    </source>
</evidence>
<dbReference type="PROSITE" id="PS50053">
    <property type="entry name" value="UBIQUITIN_2"/>
    <property type="match status" value="1"/>
</dbReference>
<keyword evidence="8" id="KW-0539">Nucleus</keyword>
<evidence type="ECO:0000256" key="3">
    <source>
        <dbReference type="ARBA" id="ARBA00008430"/>
    </source>
</evidence>
<dbReference type="InterPro" id="IPR000626">
    <property type="entry name" value="Ubiquitin-like_dom"/>
</dbReference>
<keyword evidence="6" id="KW-0677">Repeat</keyword>
<dbReference type="SMART" id="SM00213">
    <property type="entry name" value="UBQ"/>
    <property type="match status" value="1"/>
</dbReference>
<evidence type="ECO:0000259" key="9">
    <source>
        <dbReference type="PROSITE" id="PS50053"/>
    </source>
</evidence>
<evidence type="ECO:0000313" key="11">
    <source>
        <dbReference type="Proteomes" id="UP000326458"/>
    </source>
</evidence>
<evidence type="ECO:0000313" key="10">
    <source>
        <dbReference type="EMBL" id="KAB0364432.1"/>
    </source>
</evidence>
<dbReference type="FunFam" id="3.10.20.90:FF:000469">
    <property type="entry name" value="Polyubiquitin-C"/>
    <property type="match status" value="1"/>
</dbReference>
<evidence type="ECO:0000256" key="8">
    <source>
        <dbReference type="ARBA" id="ARBA00023242"/>
    </source>
</evidence>
<dbReference type="PANTHER" id="PTHR10666">
    <property type="entry name" value="UBIQUITIN"/>
    <property type="match status" value="1"/>
</dbReference>
<evidence type="ECO:0000256" key="7">
    <source>
        <dbReference type="ARBA" id="ARBA00022843"/>
    </source>
</evidence>
<protein>
    <recommendedName>
        <fullName evidence="9">Ubiquitin-like domain-containing protein</fullName>
    </recommendedName>
</protein>
<comment type="subcellular location">
    <subcellularLocation>
        <location evidence="2">Cytoplasm</location>
    </subcellularLocation>
    <subcellularLocation>
        <location evidence="1">Nucleus</location>
    </subcellularLocation>
</comment>
<keyword evidence="4" id="KW-0963">Cytoplasm</keyword>
<comment type="caution">
    <text evidence="10">The sequence shown here is derived from an EMBL/GenBank/DDBJ whole genome shotgun (WGS) entry which is preliminary data.</text>
</comment>
<keyword evidence="11" id="KW-1185">Reference proteome</keyword>
<dbReference type="GO" id="GO:0005634">
    <property type="term" value="C:nucleus"/>
    <property type="evidence" value="ECO:0007669"/>
    <property type="project" value="UniProtKB-SubCell"/>
</dbReference>
<comment type="similarity">
    <text evidence="3">Belongs to the ubiquitin family.</text>
</comment>
<dbReference type="PRINTS" id="PR00348">
    <property type="entry name" value="UBIQUITIN"/>
</dbReference>
<gene>
    <name evidence="10" type="ORF">FD754_008588</name>
</gene>
<sequence length="78" mass="8837">MQIFVKTLKGKTFTPEVKPSDTTENVKVKIQDQEGIPPDQQHLVFVSKQPEDGLSIVEPSLCQLRGHTNNLRPRKNVK</sequence>
<evidence type="ECO:0000256" key="5">
    <source>
        <dbReference type="ARBA" id="ARBA00022499"/>
    </source>
</evidence>
<feature type="domain" description="Ubiquitin-like" evidence="9">
    <location>
        <begin position="1"/>
        <end position="58"/>
    </location>
</feature>
<dbReference type="SUPFAM" id="SSF54236">
    <property type="entry name" value="Ubiquitin-like"/>
    <property type="match status" value="1"/>
</dbReference>
<dbReference type="InterPro" id="IPR019956">
    <property type="entry name" value="Ubiquitin_dom"/>
</dbReference>
<dbReference type="Proteomes" id="UP000326458">
    <property type="component" value="Unassembled WGS sequence"/>
</dbReference>
<dbReference type="InterPro" id="IPR050158">
    <property type="entry name" value="Ubiquitin_ubiquitin-like"/>
</dbReference>